<dbReference type="AlphaFoldDB" id="A0A9X3EC02"/>
<evidence type="ECO:0000313" key="11">
    <source>
        <dbReference type="Proteomes" id="UP001150830"/>
    </source>
</evidence>
<evidence type="ECO:0000313" key="10">
    <source>
        <dbReference type="EMBL" id="MCY0964787.1"/>
    </source>
</evidence>
<evidence type="ECO:0000256" key="6">
    <source>
        <dbReference type="ARBA" id="ARBA00023065"/>
    </source>
</evidence>
<dbReference type="Proteomes" id="UP001150830">
    <property type="component" value="Unassembled WGS sequence"/>
</dbReference>
<keyword evidence="7 9" id="KW-0472">Membrane</keyword>
<dbReference type="PANTHER" id="PTHR33281:SF19">
    <property type="entry name" value="VOLTAGE-DEPENDENT ANION CHANNEL-FORMING PROTEIN YNEE"/>
    <property type="match status" value="1"/>
</dbReference>
<keyword evidence="6" id="KW-0406">Ion transport</keyword>
<organism evidence="10 11">
    <name type="scientific">Parathalassolituus penaei</name>
    <dbReference type="NCBI Taxonomy" id="2997323"/>
    <lineage>
        <taxon>Bacteria</taxon>
        <taxon>Pseudomonadati</taxon>
        <taxon>Pseudomonadota</taxon>
        <taxon>Gammaproteobacteria</taxon>
        <taxon>Oceanospirillales</taxon>
        <taxon>Oceanospirillaceae</taxon>
        <taxon>Parathalassolituus</taxon>
    </lineage>
</organism>
<sequence>MIVRDRPGSLGLLFAWRGSILPRIAPHMLAVCLFSAIVEGIHQFHYYDFSKYSVAPFTLLGIALSIFLGFRNNASYDRWWEGRKQFGQLVCDIRSIGRASYILLGDHPTRRLMLQWVSAHSHALRGQLRKQGIPDEAIAAVRDVPGFDEAEMRRQRSVPDYCLRQIGFLMRKLLRSGELDSVGVRELDEHFSRLTDVQAACERLVSAPIPFAYSLLTHRTVHIYCYLLPFGLAGTMSWFTPIFSLVVAYTFFGLEALAQELEEPFGLQPNHLPLTAICRVNDISIAESLGDEPPEPLRPDGHILQ</sequence>
<dbReference type="PANTHER" id="PTHR33281">
    <property type="entry name" value="UPF0187 PROTEIN YNEE"/>
    <property type="match status" value="1"/>
</dbReference>
<dbReference type="RefSeq" id="WP_283173004.1">
    <property type="nucleotide sequence ID" value="NZ_JAPNOA010000019.1"/>
</dbReference>
<keyword evidence="11" id="KW-1185">Reference proteome</keyword>
<evidence type="ECO:0000256" key="7">
    <source>
        <dbReference type="ARBA" id="ARBA00023136"/>
    </source>
</evidence>
<reference evidence="10" key="1">
    <citation type="submission" date="2022-11" db="EMBL/GenBank/DDBJ databases">
        <title>Parathalassolutuus dongxingensis gen. nov., sp. nov., a novel member of family Oceanospirillaceae isolated from a coastal shrimp pond in Guangxi, China.</title>
        <authorList>
            <person name="Chen H."/>
        </authorList>
    </citation>
    <scope>NUCLEOTIDE SEQUENCE</scope>
    <source>
        <strain evidence="10">G-43</strain>
    </source>
</reference>
<evidence type="ECO:0000256" key="3">
    <source>
        <dbReference type="ARBA" id="ARBA00022475"/>
    </source>
</evidence>
<evidence type="ECO:0000256" key="8">
    <source>
        <dbReference type="ARBA" id="ARBA00034708"/>
    </source>
</evidence>
<keyword evidence="5 9" id="KW-1133">Transmembrane helix</keyword>
<feature type="transmembrane region" description="Helical" evidence="9">
    <location>
        <begin position="53"/>
        <end position="70"/>
    </location>
</feature>
<accession>A0A9X3EC02</accession>
<dbReference type="InterPro" id="IPR044669">
    <property type="entry name" value="YneE/VCCN1/2-like"/>
</dbReference>
<feature type="transmembrane region" description="Helical" evidence="9">
    <location>
        <begin position="223"/>
        <end position="252"/>
    </location>
</feature>
<keyword evidence="3" id="KW-1003">Cell membrane</keyword>
<dbReference type="GO" id="GO:0005254">
    <property type="term" value="F:chloride channel activity"/>
    <property type="evidence" value="ECO:0007669"/>
    <property type="project" value="InterPro"/>
</dbReference>
<gene>
    <name evidence="10" type="ORF">OUO13_06280</name>
</gene>
<dbReference type="Pfam" id="PF25539">
    <property type="entry name" value="Bestrophin_2"/>
    <property type="match status" value="1"/>
</dbReference>
<dbReference type="EMBL" id="JAPNOA010000019">
    <property type="protein sequence ID" value="MCY0964787.1"/>
    <property type="molecule type" value="Genomic_DNA"/>
</dbReference>
<dbReference type="GO" id="GO:0005886">
    <property type="term" value="C:plasma membrane"/>
    <property type="evidence" value="ECO:0007669"/>
    <property type="project" value="UniProtKB-SubCell"/>
</dbReference>
<feature type="transmembrane region" description="Helical" evidence="9">
    <location>
        <begin position="20"/>
        <end position="41"/>
    </location>
</feature>
<evidence type="ECO:0000256" key="2">
    <source>
        <dbReference type="ARBA" id="ARBA00022448"/>
    </source>
</evidence>
<evidence type="ECO:0000256" key="1">
    <source>
        <dbReference type="ARBA" id="ARBA00004651"/>
    </source>
</evidence>
<comment type="subcellular location">
    <subcellularLocation>
        <location evidence="1">Cell membrane</location>
        <topology evidence="1">Multi-pass membrane protein</topology>
    </subcellularLocation>
</comment>
<keyword evidence="2" id="KW-0813">Transport</keyword>
<protein>
    <submittedName>
        <fullName evidence="10">Bestrophin family ion channel</fullName>
    </submittedName>
</protein>
<name>A0A9X3EC02_9GAMM</name>
<proteinExistence type="inferred from homology"/>
<evidence type="ECO:0000256" key="5">
    <source>
        <dbReference type="ARBA" id="ARBA00022989"/>
    </source>
</evidence>
<evidence type="ECO:0000256" key="4">
    <source>
        <dbReference type="ARBA" id="ARBA00022692"/>
    </source>
</evidence>
<keyword evidence="4 9" id="KW-0812">Transmembrane</keyword>
<evidence type="ECO:0000256" key="9">
    <source>
        <dbReference type="SAM" id="Phobius"/>
    </source>
</evidence>
<comment type="similarity">
    <text evidence="8">Belongs to the anion channel-forming bestrophin (TC 1.A.46) family.</text>
</comment>
<comment type="caution">
    <text evidence="10">The sequence shown here is derived from an EMBL/GenBank/DDBJ whole genome shotgun (WGS) entry which is preliminary data.</text>
</comment>